<dbReference type="Gene3D" id="3.90.190.10">
    <property type="entry name" value="Protein tyrosine phosphatase superfamily"/>
    <property type="match status" value="1"/>
</dbReference>
<comment type="caution">
    <text evidence="3">The sequence shown here is derived from an EMBL/GenBank/DDBJ whole genome shotgun (WGS) entry which is preliminary data.</text>
</comment>
<protein>
    <submittedName>
        <fullName evidence="3">Tyrosine-protein phosphatase</fullName>
        <ecNumber evidence="3">3.1.3.48</ecNumber>
    </submittedName>
</protein>
<organism evidence="3 4">
    <name type="scientific">Cohnella hashimotonis</name>
    <dbReference type="NCBI Taxonomy" id="2826895"/>
    <lineage>
        <taxon>Bacteria</taxon>
        <taxon>Bacillati</taxon>
        <taxon>Bacillota</taxon>
        <taxon>Bacilli</taxon>
        <taxon>Bacillales</taxon>
        <taxon>Paenibacillaceae</taxon>
        <taxon>Cohnella</taxon>
    </lineage>
</organism>
<dbReference type="Proteomes" id="UP001161691">
    <property type="component" value="Unassembled WGS sequence"/>
</dbReference>
<evidence type="ECO:0000256" key="2">
    <source>
        <dbReference type="SAM" id="SignalP"/>
    </source>
</evidence>
<reference evidence="3" key="1">
    <citation type="submission" date="2023-04" db="EMBL/GenBank/DDBJ databases">
        <title>Comparative genomic analysis of Cohnella hashimotonis sp. nov., isolated from the International Space Station.</title>
        <authorList>
            <person name="Venkateswaran K."/>
            <person name="Simpson A."/>
        </authorList>
    </citation>
    <scope>NUCLEOTIDE SEQUENCE</scope>
    <source>
        <strain evidence="3">F6_2S_P_1</strain>
    </source>
</reference>
<dbReference type="EC" id="3.1.3.48" evidence="3"/>
<dbReference type="PANTHER" id="PTHR31126:SF1">
    <property type="entry name" value="TYROSINE SPECIFIC PROTEIN PHOSPHATASES DOMAIN-CONTAINING PROTEIN"/>
    <property type="match status" value="1"/>
</dbReference>
<proteinExistence type="inferred from homology"/>
<dbReference type="RefSeq" id="WP_282908662.1">
    <property type="nucleotide sequence ID" value="NZ_JAGRPV010000001.1"/>
</dbReference>
<gene>
    <name evidence="3" type="ORF">KB449_12335</name>
</gene>
<dbReference type="GO" id="GO:0004725">
    <property type="term" value="F:protein tyrosine phosphatase activity"/>
    <property type="evidence" value="ECO:0007669"/>
    <property type="project" value="UniProtKB-EC"/>
</dbReference>
<feature type="chain" id="PRO_5047177424" evidence="2">
    <location>
        <begin position="23"/>
        <end position="378"/>
    </location>
</feature>
<keyword evidence="3" id="KW-0378">Hydrolase</keyword>
<accession>A0ABT6THH0</accession>
<keyword evidence="2" id="KW-0732">Signal</keyword>
<sequence length="378" mass="40760">MRQATKLSTAILSLSILLGAIAAPTTGFAAAAQATASQSKNSGDFTQAIVERNGKGQLVIHWKTNADLGPAKVYWSTSPDNIEKNGKLLAATYTRYGGHVVADPKPGSRIYFLVKGGNGATITASERHVDLEGSANFRDLGGYATSDGRTVKWGKLFRADAIGHLTDADQNKLQSMGITTDVDYRTDAEVKSLPDPVIKGVNYVRTDEGNPGSNTDFGTILASGLMKDKESAVQMMVQGNKSMVDHPKFYVQLMELLNDPENLALVQHCTAGKDRTGLGSAIILLTLGVDEKTVMEDYLLSNVYNAANNQKSIEALKTQVQDTNVIEAVTALMGVQKEFLQASLDEMKAKYGSIDKFIEVGLGVTKQERAKLKAMYTE</sequence>
<dbReference type="PANTHER" id="PTHR31126">
    <property type="entry name" value="TYROSINE-PROTEIN PHOSPHATASE"/>
    <property type="match status" value="1"/>
</dbReference>
<name>A0ABT6THH0_9BACL</name>
<evidence type="ECO:0000313" key="3">
    <source>
        <dbReference type="EMBL" id="MDI4645760.1"/>
    </source>
</evidence>
<dbReference type="InterPro" id="IPR029021">
    <property type="entry name" value="Prot-tyrosine_phosphatase-like"/>
</dbReference>
<comment type="similarity">
    <text evidence="1">Belongs to the protein-tyrosine phosphatase family.</text>
</comment>
<dbReference type="EMBL" id="JAGRPV010000001">
    <property type="protein sequence ID" value="MDI4645760.1"/>
    <property type="molecule type" value="Genomic_DNA"/>
</dbReference>
<keyword evidence="4" id="KW-1185">Reference proteome</keyword>
<dbReference type="Pfam" id="PF13350">
    <property type="entry name" value="Y_phosphatase3"/>
    <property type="match status" value="1"/>
</dbReference>
<feature type="signal peptide" evidence="2">
    <location>
        <begin position="1"/>
        <end position="22"/>
    </location>
</feature>
<evidence type="ECO:0000256" key="1">
    <source>
        <dbReference type="ARBA" id="ARBA00009580"/>
    </source>
</evidence>
<dbReference type="InterPro" id="IPR026893">
    <property type="entry name" value="Tyr/Ser_Pase_IphP-type"/>
</dbReference>
<dbReference type="SUPFAM" id="SSF52799">
    <property type="entry name" value="(Phosphotyrosine protein) phosphatases II"/>
    <property type="match status" value="1"/>
</dbReference>
<evidence type="ECO:0000313" key="4">
    <source>
        <dbReference type="Proteomes" id="UP001161691"/>
    </source>
</evidence>